<keyword evidence="1" id="KW-1133">Transmembrane helix</keyword>
<keyword evidence="2" id="KW-0946">Virion</keyword>
<keyword evidence="1" id="KW-0472">Membrane</keyword>
<evidence type="ECO:0000256" key="1">
    <source>
        <dbReference type="SAM" id="Phobius"/>
    </source>
</evidence>
<feature type="non-terminal residue" evidence="2">
    <location>
        <position position="121"/>
    </location>
</feature>
<accession>Q3LX48</accession>
<name>Q3LX48_HV1</name>
<organismHost>
    <name type="scientific">Homo sapiens</name>
    <name type="common">Human</name>
    <dbReference type="NCBI Taxonomy" id="9606"/>
</organismHost>
<evidence type="ECO:0000313" key="2">
    <source>
        <dbReference type="EMBL" id="ABA08284.1"/>
    </source>
</evidence>
<dbReference type="EMBL" id="DQ155196">
    <property type="protein sequence ID" value="ABA08284.1"/>
    <property type="molecule type" value="Genomic_DNA"/>
</dbReference>
<feature type="transmembrane region" description="Helical" evidence="1">
    <location>
        <begin position="90"/>
        <end position="111"/>
    </location>
</feature>
<dbReference type="GO" id="GO:0019031">
    <property type="term" value="C:viral envelope"/>
    <property type="evidence" value="ECO:0007669"/>
    <property type="project" value="UniProtKB-KW"/>
</dbReference>
<keyword evidence="2" id="KW-0261">Viral envelope protein</keyword>
<sequence length="121" mass="14117">CFLCISQFALVCMGELYCPCYLILACWHCNSSCYSKCYSKGLMYYNTKNSLSQLKLCVVISRFFPEELANIIVLFLKYPLNCLATFCKSAILFCFIACHMRFYISIWHLWIEGLVLGLFRH</sequence>
<proteinExistence type="predicted"/>
<protein>
    <submittedName>
        <fullName evidence="2">Envelope glycoprotein</fullName>
    </submittedName>
</protein>
<keyword evidence="1" id="KW-0812">Transmembrane</keyword>
<organism evidence="2">
    <name type="scientific">Human immunodeficiency virus type 1</name>
    <name type="common">HIV-1</name>
    <dbReference type="NCBI Taxonomy" id="11676"/>
    <lineage>
        <taxon>Viruses</taxon>
        <taxon>Riboviria</taxon>
        <taxon>Pararnavirae</taxon>
        <taxon>Artverviricota</taxon>
        <taxon>Revtraviricetes</taxon>
        <taxon>Ortervirales</taxon>
        <taxon>Retroviridae</taxon>
        <taxon>Orthoretrovirinae</taxon>
        <taxon>Lentivirus</taxon>
        <taxon>Lentivirus humimdef1</taxon>
    </lineage>
</organism>
<gene>
    <name evidence="2" type="primary">env</name>
</gene>
<feature type="non-terminal residue" evidence="2">
    <location>
        <position position="1"/>
    </location>
</feature>
<reference evidence="2" key="1">
    <citation type="journal article" date="2008" name="AIDS Res. Hum. Retroviruses">
        <title>HIV type 1 genetic diversity in Moyale, Mandera, and Turkana based on env-C2-V3 sequences.</title>
        <authorList>
            <person name="Khamadi S.A."/>
            <person name="Lihana R.W."/>
            <person name="Mwaniki D.L."/>
            <person name="Kinyua J."/>
            <person name="Lagat N."/>
            <person name="Carter J.Y."/>
            <person name="Ichimura H."/>
            <person name="Oishi I."/>
            <person name="Okoth F.A."/>
            <person name="Ochieng W."/>
        </authorList>
    </citation>
    <scope>NUCLEOTIDE SEQUENCE</scope>
    <source>
        <strain evidence="2">MYSL033</strain>
    </source>
</reference>